<dbReference type="AlphaFoldDB" id="A0A444X4U7"/>
<gene>
    <name evidence="1" type="ORF">Ahy_B10g104136</name>
</gene>
<evidence type="ECO:0000313" key="1">
    <source>
        <dbReference type="EMBL" id="RYQ84681.1"/>
    </source>
</evidence>
<dbReference type="Proteomes" id="UP000289738">
    <property type="component" value="Chromosome B10"/>
</dbReference>
<comment type="caution">
    <text evidence="1">The sequence shown here is derived from an EMBL/GenBank/DDBJ whole genome shotgun (WGS) entry which is preliminary data.</text>
</comment>
<name>A0A444X4U7_ARAHY</name>
<keyword evidence="2" id="KW-1185">Reference proteome</keyword>
<organism evidence="1 2">
    <name type="scientific">Arachis hypogaea</name>
    <name type="common">Peanut</name>
    <dbReference type="NCBI Taxonomy" id="3818"/>
    <lineage>
        <taxon>Eukaryota</taxon>
        <taxon>Viridiplantae</taxon>
        <taxon>Streptophyta</taxon>
        <taxon>Embryophyta</taxon>
        <taxon>Tracheophyta</taxon>
        <taxon>Spermatophyta</taxon>
        <taxon>Magnoliopsida</taxon>
        <taxon>eudicotyledons</taxon>
        <taxon>Gunneridae</taxon>
        <taxon>Pentapetalae</taxon>
        <taxon>rosids</taxon>
        <taxon>fabids</taxon>
        <taxon>Fabales</taxon>
        <taxon>Fabaceae</taxon>
        <taxon>Papilionoideae</taxon>
        <taxon>50 kb inversion clade</taxon>
        <taxon>dalbergioids sensu lato</taxon>
        <taxon>Dalbergieae</taxon>
        <taxon>Pterocarpus clade</taxon>
        <taxon>Arachis</taxon>
    </lineage>
</organism>
<reference evidence="1 2" key="1">
    <citation type="submission" date="2019-01" db="EMBL/GenBank/DDBJ databases">
        <title>Sequencing of cultivated peanut Arachis hypogaea provides insights into genome evolution and oil improvement.</title>
        <authorList>
            <person name="Chen X."/>
        </authorList>
    </citation>
    <scope>NUCLEOTIDE SEQUENCE [LARGE SCALE GENOMIC DNA]</scope>
    <source>
        <strain evidence="2">cv. Fuhuasheng</strain>
        <tissue evidence="1">Leaves</tissue>
    </source>
</reference>
<proteinExistence type="predicted"/>
<dbReference type="EMBL" id="SDMP01000020">
    <property type="protein sequence ID" value="RYQ84681.1"/>
    <property type="molecule type" value="Genomic_DNA"/>
</dbReference>
<sequence>MSLSQHGEFLSPRNYIVFKLKANNVIWYYLSSQGIVKPGKKTKKSYKRKLARGGFVGCIEGHVHQKAFIDMQLCTCLCLCLFTFKAGTHPIDDLTGRYGCHAAISFGLCTIEASDPPCRSAVKRVLKLVTL</sequence>
<evidence type="ECO:0000313" key="2">
    <source>
        <dbReference type="Proteomes" id="UP000289738"/>
    </source>
</evidence>
<protein>
    <submittedName>
        <fullName evidence="1">Uncharacterized protein</fullName>
    </submittedName>
</protein>
<accession>A0A444X4U7</accession>